<evidence type="ECO:0000259" key="8">
    <source>
        <dbReference type="PROSITE" id="PS50928"/>
    </source>
</evidence>
<dbReference type="Gene3D" id="1.10.3720.10">
    <property type="entry name" value="MetI-like"/>
    <property type="match status" value="1"/>
</dbReference>
<dbReference type="PROSITE" id="PS50928">
    <property type="entry name" value="ABC_TM1"/>
    <property type="match status" value="1"/>
</dbReference>
<dbReference type="GO" id="GO:0031460">
    <property type="term" value="P:glycine betaine transport"/>
    <property type="evidence" value="ECO:0007669"/>
    <property type="project" value="TreeGrafter"/>
</dbReference>
<dbReference type="InterPro" id="IPR051204">
    <property type="entry name" value="ABC_transp_perm/SBD"/>
</dbReference>
<evidence type="ECO:0000256" key="4">
    <source>
        <dbReference type="ARBA" id="ARBA00022989"/>
    </source>
</evidence>
<feature type="transmembrane region" description="Helical" evidence="6">
    <location>
        <begin position="60"/>
        <end position="84"/>
    </location>
</feature>
<dbReference type="InterPro" id="IPR000515">
    <property type="entry name" value="MetI-like"/>
</dbReference>
<dbReference type="Pfam" id="PF00528">
    <property type="entry name" value="BPD_transp_1"/>
    <property type="match status" value="1"/>
</dbReference>
<name>A0A423PR39_9GAMM</name>
<feature type="transmembrane region" description="Helical" evidence="6">
    <location>
        <begin position="218"/>
        <end position="242"/>
    </location>
</feature>
<dbReference type="SUPFAM" id="SSF161098">
    <property type="entry name" value="MetI-like"/>
    <property type="match status" value="1"/>
</dbReference>
<dbReference type="FunCoup" id="A0A423PR39">
    <property type="interactions" value="103"/>
</dbReference>
<dbReference type="PANTHER" id="PTHR30177">
    <property type="entry name" value="GLYCINE BETAINE/L-PROLINE TRANSPORT SYSTEM PERMEASE PROTEIN PROW"/>
    <property type="match status" value="1"/>
</dbReference>
<evidence type="ECO:0000313" key="10">
    <source>
        <dbReference type="Proteomes" id="UP000285310"/>
    </source>
</evidence>
<feature type="chain" id="PRO_5019117091" evidence="7">
    <location>
        <begin position="23"/>
        <end position="251"/>
    </location>
</feature>
<comment type="subcellular location">
    <subcellularLocation>
        <location evidence="1 6">Cell membrane</location>
        <topology evidence="1 6">Multi-pass membrane protein</topology>
    </subcellularLocation>
</comment>
<evidence type="ECO:0000256" key="6">
    <source>
        <dbReference type="RuleBase" id="RU363032"/>
    </source>
</evidence>
<sequence length="251" mass="26140">MSRYVLVLVAMMLGLLSLPAQAIGLEADGLGVAGQLVDWFVAPAQWHGPTSLPTRIVEHLYYMTSAMAIALLIALPVGIGLGHWGRGGLLAINVANMGRAVPSFGLVILMFLLVGFGFVPVLVALVALAIPPMVTNSYVGMQAVDPAVRTAAIALGLSRWQRLFQVELPIAMPLVMAGIRTSAVQVLSTATLAAYVGLGGLGRYLIDGLAQQQLAQVVGGALVVAVLAVLLEALLAGLQHLLVSPGLRREG</sequence>
<protein>
    <submittedName>
        <fullName evidence="9">ABC transporter permease</fullName>
    </submittedName>
</protein>
<feature type="transmembrane region" description="Helical" evidence="6">
    <location>
        <begin position="104"/>
        <end position="130"/>
    </location>
</feature>
<keyword evidence="2 6" id="KW-0813">Transport</keyword>
<dbReference type="EMBL" id="AYKG01000023">
    <property type="protein sequence ID" value="ROO28074.1"/>
    <property type="molecule type" value="Genomic_DNA"/>
</dbReference>
<evidence type="ECO:0000313" key="9">
    <source>
        <dbReference type="EMBL" id="ROO28074.1"/>
    </source>
</evidence>
<dbReference type="GO" id="GO:0005886">
    <property type="term" value="C:plasma membrane"/>
    <property type="evidence" value="ECO:0007669"/>
    <property type="project" value="UniProtKB-SubCell"/>
</dbReference>
<feature type="domain" description="ABC transmembrane type-1" evidence="8">
    <location>
        <begin position="56"/>
        <end position="235"/>
    </location>
</feature>
<reference evidence="9 10" key="1">
    <citation type="submission" date="2013-10" db="EMBL/GenBank/DDBJ databases">
        <title>Salinisphaera japonica YTM-1 Genome Sequencing.</title>
        <authorList>
            <person name="Lai Q."/>
            <person name="Li C."/>
            <person name="Shao Z."/>
        </authorList>
    </citation>
    <scope>NUCLEOTIDE SEQUENCE [LARGE SCALE GENOMIC DNA]</scope>
    <source>
        <strain evidence="9 10">YTM-1</strain>
    </source>
</reference>
<accession>A0A423PR39</accession>
<organism evidence="9 10">
    <name type="scientific">Salinisphaera japonica YTM-1</name>
    <dbReference type="NCBI Taxonomy" id="1209778"/>
    <lineage>
        <taxon>Bacteria</taxon>
        <taxon>Pseudomonadati</taxon>
        <taxon>Pseudomonadota</taxon>
        <taxon>Gammaproteobacteria</taxon>
        <taxon>Salinisphaerales</taxon>
        <taxon>Salinisphaeraceae</taxon>
        <taxon>Salinisphaera</taxon>
    </lineage>
</organism>
<dbReference type="InterPro" id="IPR035906">
    <property type="entry name" value="MetI-like_sf"/>
</dbReference>
<dbReference type="PANTHER" id="PTHR30177:SF33">
    <property type="entry name" value="POSSIBLE OSMOPROTECTANT (GLYCINE BETAINE_CARNITINE_CHOLINE_L-PROLINE) TRANSPORT INTEGRAL MEMBRANE PROTEIN ABC TRANSPORTER PROZ"/>
    <property type="match status" value="1"/>
</dbReference>
<keyword evidence="10" id="KW-1185">Reference proteome</keyword>
<keyword evidence="3 6" id="KW-0812">Transmembrane</keyword>
<dbReference type="GO" id="GO:0055085">
    <property type="term" value="P:transmembrane transport"/>
    <property type="evidence" value="ECO:0007669"/>
    <property type="project" value="InterPro"/>
</dbReference>
<gene>
    <name evidence="9" type="ORF">SAJA_08360</name>
</gene>
<keyword evidence="7" id="KW-0732">Signal</keyword>
<evidence type="ECO:0000256" key="5">
    <source>
        <dbReference type="ARBA" id="ARBA00023136"/>
    </source>
</evidence>
<feature type="transmembrane region" description="Helical" evidence="6">
    <location>
        <begin position="182"/>
        <end position="206"/>
    </location>
</feature>
<feature type="signal peptide" evidence="7">
    <location>
        <begin position="1"/>
        <end position="22"/>
    </location>
</feature>
<evidence type="ECO:0000256" key="7">
    <source>
        <dbReference type="SAM" id="SignalP"/>
    </source>
</evidence>
<evidence type="ECO:0000256" key="3">
    <source>
        <dbReference type="ARBA" id="ARBA00022692"/>
    </source>
</evidence>
<dbReference type="AlphaFoldDB" id="A0A423PR39"/>
<dbReference type="RefSeq" id="WP_221180170.1">
    <property type="nucleotide sequence ID" value="NZ_AYKG01000023.1"/>
</dbReference>
<keyword evidence="4 6" id="KW-1133">Transmembrane helix</keyword>
<comment type="similarity">
    <text evidence="6">Belongs to the binding-protein-dependent transport system permease family.</text>
</comment>
<evidence type="ECO:0000256" key="2">
    <source>
        <dbReference type="ARBA" id="ARBA00022448"/>
    </source>
</evidence>
<keyword evidence="5 6" id="KW-0472">Membrane</keyword>
<dbReference type="InParanoid" id="A0A423PR39"/>
<proteinExistence type="inferred from homology"/>
<dbReference type="CDD" id="cd06261">
    <property type="entry name" value="TM_PBP2"/>
    <property type="match status" value="1"/>
</dbReference>
<dbReference type="Proteomes" id="UP000285310">
    <property type="component" value="Unassembled WGS sequence"/>
</dbReference>
<comment type="caution">
    <text evidence="9">The sequence shown here is derived from an EMBL/GenBank/DDBJ whole genome shotgun (WGS) entry which is preliminary data.</text>
</comment>
<evidence type="ECO:0000256" key="1">
    <source>
        <dbReference type="ARBA" id="ARBA00004651"/>
    </source>
</evidence>